<proteinExistence type="predicted"/>
<evidence type="ECO:0000313" key="4">
    <source>
        <dbReference type="EMBL" id="KAK2153502.1"/>
    </source>
</evidence>
<organism evidence="4 5">
    <name type="scientific">Paralvinella palmiformis</name>
    <dbReference type="NCBI Taxonomy" id="53620"/>
    <lineage>
        <taxon>Eukaryota</taxon>
        <taxon>Metazoa</taxon>
        <taxon>Spiralia</taxon>
        <taxon>Lophotrochozoa</taxon>
        <taxon>Annelida</taxon>
        <taxon>Polychaeta</taxon>
        <taxon>Sedentaria</taxon>
        <taxon>Canalipalpata</taxon>
        <taxon>Terebellida</taxon>
        <taxon>Terebelliformia</taxon>
        <taxon>Alvinellidae</taxon>
        <taxon>Paralvinella</taxon>
    </lineage>
</organism>
<sequence>MGNEGSQQVKCGDKLENDIVVKWEKLADNSDPFPGRDGHCACSVGGNLFVFGGIVPQRDHASENIESNELLVFDLDTASWNLVEAKGEIPCPRSGATMVSVGSKLFLFGGLSRETGWLDTVHEFDTETNTWHLVEPSGTCPSPRDKLASAVIGSLIYIFGGFGPQGNEIDELEESDDGDGVPEDQEGAQFGWFNDLFVYDTETKTFSSPMQMNLGCPTPRAAHGMCAVSKYLVIFGGRDCDGRKNDLHIFNTENRKWVTDLVVHGCQPEPRSFHTVTAVGDRVVVMGGRGLSDQHFKDFHIFDTAKRFWVQPKVEGCVPSGRGVHTATVVKDQFVIFGGSAEYSQETLQCSRYYNNIYAINTACITTGLGCLPAVAVPTSDHSTTSSVSDSSKRPLDSECVSSSDSKHESSSEGGQSPSKRHKSGSGDNLMAYKLLTPATFDVGFGCLSSCFTFSSSPQAGVLAGTALMSDMLLENQENLPARANVTDPESKAALLDVKQSPNSVRLQ</sequence>
<dbReference type="PANTHER" id="PTHR46093:SF18">
    <property type="entry name" value="FIBRONECTIN TYPE-III DOMAIN-CONTAINING PROTEIN"/>
    <property type="match status" value="1"/>
</dbReference>
<dbReference type="Proteomes" id="UP001208570">
    <property type="component" value="Unassembled WGS sequence"/>
</dbReference>
<gene>
    <name evidence="4" type="ORF">LSH36_295g04095</name>
</gene>
<evidence type="ECO:0000256" key="1">
    <source>
        <dbReference type="ARBA" id="ARBA00022441"/>
    </source>
</evidence>
<keyword evidence="5" id="KW-1185">Reference proteome</keyword>
<evidence type="ECO:0000256" key="2">
    <source>
        <dbReference type="ARBA" id="ARBA00022737"/>
    </source>
</evidence>
<reference evidence="4" key="1">
    <citation type="journal article" date="2023" name="Mol. Biol. Evol.">
        <title>Third-Generation Sequencing Reveals the Adaptive Role of the Epigenome in Three Deep-Sea Polychaetes.</title>
        <authorList>
            <person name="Perez M."/>
            <person name="Aroh O."/>
            <person name="Sun Y."/>
            <person name="Lan Y."/>
            <person name="Juniper S.K."/>
            <person name="Young C.R."/>
            <person name="Angers B."/>
            <person name="Qian P.Y."/>
        </authorList>
    </citation>
    <scope>NUCLEOTIDE SEQUENCE</scope>
    <source>
        <strain evidence="4">P08H-3</strain>
    </source>
</reference>
<dbReference type="PANTHER" id="PTHR46093">
    <property type="entry name" value="ACYL-COA-BINDING DOMAIN-CONTAINING PROTEIN 5"/>
    <property type="match status" value="1"/>
</dbReference>
<comment type="caution">
    <text evidence="4">The sequence shown here is derived from an EMBL/GenBank/DDBJ whole genome shotgun (WGS) entry which is preliminary data.</text>
</comment>
<dbReference type="SUPFAM" id="SSF117281">
    <property type="entry name" value="Kelch motif"/>
    <property type="match status" value="2"/>
</dbReference>
<dbReference type="Pfam" id="PF24681">
    <property type="entry name" value="Kelch_KLHDC2_KLHL20_DRC7"/>
    <property type="match status" value="2"/>
</dbReference>
<name>A0AAD9N1B0_9ANNE</name>
<dbReference type="AlphaFoldDB" id="A0AAD9N1B0"/>
<dbReference type="Gene3D" id="2.120.10.80">
    <property type="entry name" value="Kelch-type beta propeller"/>
    <property type="match status" value="2"/>
</dbReference>
<evidence type="ECO:0000256" key="3">
    <source>
        <dbReference type="SAM" id="MobiDB-lite"/>
    </source>
</evidence>
<evidence type="ECO:0000313" key="5">
    <source>
        <dbReference type="Proteomes" id="UP001208570"/>
    </source>
</evidence>
<keyword evidence="2" id="KW-0677">Repeat</keyword>
<accession>A0AAD9N1B0</accession>
<dbReference type="InterPro" id="IPR015915">
    <property type="entry name" value="Kelch-typ_b-propeller"/>
</dbReference>
<feature type="region of interest" description="Disordered" evidence="3">
    <location>
        <begin position="382"/>
        <end position="427"/>
    </location>
</feature>
<keyword evidence="1" id="KW-0880">Kelch repeat</keyword>
<dbReference type="EMBL" id="JAODUP010000295">
    <property type="protein sequence ID" value="KAK2153502.1"/>
    <property type="molecule type" value="Genomic_DNA"/>
</dbReference>
<protein>
    <submittedName>
        <fullName evidence="4">Uncharacterized protein</fullName>
    </submittedName>
</protein>